<name>A0A482XIF5_LAOST</name>
<organism evidence="3 4">
    <name type="scientific">Laodelphax striatellus</name>
    <name type="common">Small brown planthopper</name>
    <name type="synonym">Delphax striatella</name>
    <dbReference type="NCBI Taxonomy" id="195883"/>
    <lineage>
        <taxon>Eukaryota</taxon>
        <taxon>Metazoa</taxon>
        <taxon>Ecdysozoa</taxon>
        <taxon>Arthropoda</taxon>
        <taxon>Hexapoda</taxon>
        <taxon>Insecta</taxon>
        <taxon>Pterygota</taxon>
        <taxon>Neoptera</taxon>
        <taxon>Paraneoptera</taxon>
        <taxon>Hemiptera</taxon>
        <taxon>Auchenorrhyncha</taxon>
        <taxon>Fulgoroidea</taxon>
        <taxon>Delphacidae</taxon>
        <taxon>Criomorphinae</taxon>
        <taxon>Laodelphax</taxon>
    </lineage>
</organism>
<reference evidence="3" key="2">
    <citation type="submission" date="2019-02" db="EMBL/GenBank/DDBJ databases">
        <authorList>
            <person name="Zhu J."/>
            <person name="Jiang F."/>
            <person name="Wang X."/>
            <person name="Yang P."/>
            <person name="Bao Y."/>
            <person name="Zhao W."/>
            <person name="Wang W."/>
            <person name="Lu H."/>
            <person name="Wang Q."/>
            <person name="Cui N."/>
            <person name="Li J."/>
            <person name="Chen X."/>
            <person name="Luo L."/>
            <person name="Yu J."/>
            <person name="Kang L."/>
            <person name="Cui F."/>
        </authorList>
    </citation>
    <scope>NUCLEOTIDE SEQUENCE</scope>
    <source>
        <strain evidence="3">Lst14</strain>
        <tissue evidence="3">Whole body</tissue>
    </source>
</reference>
<comment type="caution">
    <text evidence="3">The sequence shown here is derived from an EMBL/GenBank/DDBJ whole genome shotgun (WGS) entry which is preliminary data.</text>
</comment>
<accession>A0A482XIF5</accession>
<protein>
    <submittedName>
        <fullName evidence="3">Uncharacterized protein</fullName>
    </submittedName>
</protein>
<evidence type="ECO:0000313" key="2">
    <source>
        <dbReference type="EMBL" id="RZF44818.1"/>
    </source>
</evidence>
<keyword evidence="4" id="KW-1185">Reference proteome</keyword>
<proteinExistence type="predicted"/>
<dbReference type="EMBL" id="QKKF02010319">
    <property type="protein sequence ID" value="RZF44818.1"/>
    <property type="molecule type" value="Genomic_DNA"/>
</dbReference>
<dbReference type="InParanoid" id="A0A482XIF5"/>
<dbReference type="EMBL" id="QKKF02009126">
    <property type="protein sequence ID" value="RZF45437.1"/>
    <property type="molecule type" value="Genomic_DNA"/>
</dbReference>
<gene>
    <name evidence="2" type="ORF">LSTR_LSTR000770</name>
    <name evidence="3" type="ORF">LSTR_LSTR017486</name>
</gene>
<feature type="region of interest" description="Disordered" evidence="1">
    <location>
        <begin position="63"/>
        <end position="89"/>
    </location>
</feature>
<sequence>MASGQYYHCLGKPASTQLQVVFIALCKDFRLASAQYRTTNLTENCTHDTHACSHVHTCTHATRQSQDFGKPGSKRYNRSSPSRINGPATSEPTACCGLCLISGLICPVLAIVKNV</sequence>
<dbReference type="SMR" id="A0A482XIF5"/>
<reference evidence="3 4" key="1">
    <citation type="journal article" date="2017" name="Gigascience">
        <title>Genome sequence of the small brown planthopper, Laodelphax striatellus.</title>
        <authorList>
            <person name="Zhu J."/>
            <person name="Jiang F."/>
            <person name="Wang X."/>
            <person name="Yang P."/>
            <person name="Bao Y."/>
            <person name="Zhao W."/>
            <person name="Wang W."/>
            <person name="Lu H."/>
            <person name="Wang Q."/>
            <person name="Cui N."/>
            <person name="Li J."/>
            <person name="Chen X."/>
            <person name="Luo L."/>
            <person name="Yu J."/>
            <person name="Kang L."/>
            <person name="Cui F."/>
        </authorList>
    </citation>
    <scope>NUCLEOTIDE SEQUENCE [LARGE SCALE GENOMIC DNA]</scope>
    <source>
        <strain evidence="3">Lst14</strain>
        <tissue evidence="3">Whole body</tissue>
    </source>
</reference>
<evidence type="ECO:0000313" key="3">
    <source>
        <dbReference type="EMBL" id="RZF45437.1"/>
    </source>
</evidence>
<evidence type="ECO:0000256" key="1">
    <source>
        <dbReference type="SAM" id="MobiDB-lite"/>
    </source>
</evidence>
<feature type="compositionally biased region" description="Polar residues" evidence="1">
    <location>
        <begin position="78"/>
        <end position="89"/>
    </location>
</feature>
<evidence type="ECO:0000313" key="4">
    <source>
        <dbReference type="Proteomes" id="UP000291343"/>
    </source>
</evidence>
<dbReference type="AlphaFoldDB" id="A0A482XIF5"/>
<dbReference type="Proteomes" id="UP000291343">
    <property type="component" value="Unassembled WGS sequence"/>
</dbReference>